<comment type="caution">
    <text evidence="2">The sequence shown here is derived from an EMBL/GenBank/DDBJ whole genome shotgun (WGS) entry which is preliminary data.</text>
</comment>
<keyword evidence="1" id="KW-1133">Transmembrane helix</keyword>
<dbReference type="PANTHER" id="PTHR46512">
    <property type="entry name" value="PEPTIDYLPROLYL ISOMERASE"/>
    <property type="match status" value="1"/>
</dbReference>
<keyword evidence="1" id="KW-0472">Membrane</keyword>
<sequence>MDPAMMMGGGLGGMGMPGMGGPGSDEPARKDVLGDGTVFKEVLEAGEQYGRQPERGDECVVSWTEVAGEEPPALLLEGDALGDAVLSAATKAIVVVGEPGVSAACPAGVAAALKAMVSGEVAKVQLRDGAGSSTDGAWSCCRVELVSFWPAEDVSEARDGSARKKSVSKSDDWQNVNGLDVVDVDFEEGVSWLASQPTPAGERPKLTYSGRARDLKPTGLALAACAAPRGETSLAKVADGRVFRLTVTSCTRVVDCSAAQDESLLKTELDAGADWERPGARCDAAVTVTRACYAKDGADVEAVASNPAVAPAPGDGDPKPPMVDAATFDEPVRLALRKMKRNERARVVASPRASDGAALTYELVLHGWRDDADVDDGVRKKVLDAAPEGHERRKPEALDVVTVSFGSVELEAAGGFEAVDDVTLPTTTWKLDEDDATCPGLEAACEAMKVGETALVTVAAARGFAEPRAPAFSRLAGVGFRVACTLEAVDRFPPSYELKAPAKIDRGEALKARGNAWFANRTNLPRAIRRYGGAIDCCTSAYEKDLDADGLKRRLALLETGRANRAAAHLAAGDFAKGKADCDAVLKENPAHAKAHFRRGQCCLKLDDWAEARKSFRFCLALDGGNKDAARGLRTIADLKRKQDAKDRETFALDKLAKALHDDDAAPAARPRRRRRRDPGRTRALVALAVAGALAAAAVAWAKLAA</sequence>
<dbReference type="Proteomes" id="UP001363151">
    <property type="component" value="Unassembled WGS sequence"/>
</dbReference>
<dbReference type="Gene3D" id="1.25.40.10">
    <property type="entry name" value="Tetratricopeptide repeat domain"/>
    <property type="match status" value="1"/>
</dbReference>
<organism evidence="2 3">
    <name type="scientific">Aureococcus anophagefferens</name>
    <name type="common">Harmful bloom alga</name>
    <dbReference type="NCBI Taxonomy" id="44056"/>
    <lineage>
        <taxon>Eukaryota</taxon>
        <taxon>Sar</taxon>
        <taxon>Stramenopiles</taxon>
        <taxon>Ochrophyta</taxon>
        <taxon>Pelagophyceae</taxon>
        <taxon>Pelagomonadales</taxon>
        <taxon>Pelagomonadaceae</taxon>
        <taxon>Aureococcus</taxon>
    </lineage>
</organism>
<dbReference type="InterPro" id="IPR050754">
    <property type="entry name" value="FKBP4/5/8-like"/>
</dbReference>
<evidence type="ECO:0000256" key="1">
    <source>
        <dbReference type="SAM" id="Phobius"/>
    </source>
</evidence>
<proteinExistence type="predicted"/>
<keyword evidence="3" id="KW-1185">Reference proteome</keyword>
<dbReference type="InterPro" id="IPR046357">
    <property type="entry name" value="PPIase_dom_sf"/>
</dbReference>
<name>A0ABR1G196_AURAN</name>
<feature type="transmembrane region" description="Helical" evidence="1">
    <location>
        <begin position="682"/>
        <end position="702"/>
    </location>
</feature>
<dbReference type="SMART" id="SM00028">
    <property type="entry name" value="TPR"/>
    <property type="match status" value="2"/>
</dbReference>
<reference evidence="2 3" key="1">
    <citation type="submission" date="2024-03" db="EMBL/GenBank/DDBJ databases">
        <title>Aureococcus anophagefferens CCMP1851 and Kratosvirus quantuckense: Draft genome of a second virus-susceptible host strain in the model system.</title>
        <authorList>
            <person name="Chase E."/>
            <person name="Truchon A.R."/>
            <person name="Schepens W."/>
            <person name="Wilhelm S.W."/>
        </authorList>
    </citation>
    <scope>NUCLEOTIDE SEQUENCE [LARGE SCALE GENOMIC DNA]</scope>
    <source>
        <strain evidence="2 3">CCMP1851</strain>
    </source>
</reference>
<accession>A0ABR1G196</accession>
<dbReference type="Gene3D" id="3.10.50.40">
    <property type="match status" value="1"/>
</dbReference>
<dbReference type="SUPFAM" id="SSF48452">
    <property type="entry name" value="TPR-like"/>
    <property type="match status" value="1"/>
</dbReference>
<dbReference type="InterPro" id="IPR019734">
    <property type="entry name" value="TPR_rpt"/>
</dbReference>
<dbReference type="EMBL" id="JBBJCI010000145">
    <property type="protein sequence ID" value="KAK7242375.1"/>
    <property type="molecule type" value="Genomic_DNA"/>
</dbReference>
<protein>
    <submittedName>
        <fullName evidence="2">FK506 binding protein</fullName>
    </submittedName>
</protein>
<gene>
    <name evidence="2" type="ORF">SO694_00012438</name>
</gene>
<dbReference type="InterPro" id="IPR011990">
    <property type="entry name" value="TPR-like_helical_dom_sf"/>
</dbReference>
<evidence type="ECO:0000313" key="3">
    <source>
        <dbReference type="Proteomes" id="UP001363151"/>
    </source>
</evidence>
<evidence type="ECO:0000313" key="2">
    <source>
        <dbReference type="EMBL" id="KAK7242375.1"/>
    </source>
</evidence>
<keyword evidence="1" id="KW-0812">Transmembrane</keyword>